<dbReference type="EMBL" id="MPTC01000007">
    <property type="protein sequence ID" value="OMD41501.1"/>
    <property type="molecule type" value="Genomic_DNA"/>
</dbReference>
<dbReference type="SUPFAM" id="SSF53335">
    <property type="entry name" value="S-adenosyl-L-methionine-dependent methyltransferases"/>
    <property type="match status" value="1"/>
</dbReference>
<reference evidence="5 6" key="1">
    <citation type="submission" date="2016-10" db="EMBL/GenBank/DDBJ databases">
        <title>Paenibacillus species isolates.</title>
        <authorList>
            <person name="Beno S.M."/>
        </authorList>
    </citation>
    <scope>NUCLEOTIDE SEQUENCE [LARGE SCALE GENOMIC DNA]</scope>
    <source>
        <strain evidence="5 6">FSL H7-0710</strain>
    </source>
</reference>
<dbReference type="GO" id="GO:0008757">
    <property type="term" value="F:S-adenosylmethionine-dependent methyltransferase activity"/>
    <property type="evidence" value="ECO:0007669"/>
    <property type="project" value="InterPro"/>
</dbReference>
<dbReference type="InterPro" id="IPR051052">
    <property type="entry name" value="Diverse_substrate_MTase"/>
</dbReference>
<gene>
    <name evidence="5" type="ORF">BSK52_11435</name>
</gene>
<evidence type="ECO:0000256" key="1">
    <source>
        <dbReference type="ARBA" id="ARBA00008361"/>
    </source>
</evidence>
<keyword evidence="2" id="KW-0489">Methyltransferase</keyword>
<accession>A0A1R0Y2F0</accession>
<dbReference type="AlphaFoldDB" id="A0A1R0Y2F0"/>
<evidence type="ECO:0000313" key="6">
    <source>
        <dbReference type="Proteomes" id="UP000187439"/>
    </source>
</evidence>
<comment type="similarity">
    <text evidence="1">Belongs to the methyltransferase superfamily.</text>
</comment>
<dbReference type="CDD" id="cd02440">
    <property type="entry name" value="AdoMet_MTases"/>
    <property type="match status" value="1"/>
</dbReference>
<keyword evidence="3" id="KW-0808">Transferase</keyword>
<name>A0A1R0Y2F0_9BACL</name>
<dbReference type="InterPro" id="IPR029063">
    <property type="entry name" value="SAM-dependent_MTases_sf"/>
</dbReference>
<dbReference type="Gene3D" id="3.40.50.150">
    <property type="entry name" value="Vaccinia Virus protein VP39"/>
    <property type="match status" value="1"/>
</dbReference>
<evidence type="ECO:0000256" key="3">
    <source>
        <dbReference type="ARBA" id="ARBA00022679"/>
    </source>
</evidence>
<proteinExistence type="inferred from homology"/>
<dbReference type="PANTHER" id="PTHR44942:SF4">
    <property type="entry name" value="METHYLTRANSFERASE TYPE 11 DOMAIN-CONTAINING PROTEIN"/>
    <property type="match status" value="1"/>
</dbReference>
<feature type="domain" description="Methyltransferase type 11" evidence="4">
    <location>
        <begin position="38"/>
        <end position="133"/>
    </location>
</feature>
<sequence>MEFTGERFVLGKADGEIETEHLHRYNAVLELASGKNVLDIACGEGFGTAILARKAASVWGVDISDEAIAYARQKYEKYNLKYKQGSVESLDFDDDLFDMIVSFETIEHVDELVQDKFLKEASRVLKKNGILVISTPDKYLYTDLPNHRNPYHIKEFYYSEYKDFLEKNFKYVDFYNQNVGNYGLIVKRNDNLREGIKLINGEDSLKEGRFIIAICSNEEISKDISINSIYENKTKKEVVVSDEEDFLQLYWEGESKGFTESNSIKATCKYSGDFQTLCFTIPSRSDGKIRLDLGNKPGSIQLKKEMIFKNGDGVSLNKIRISDSIGLVQLQDNNETMGFISMSNDPQLLLENSIEESQGNTSIYIDVKIRDFDYGVCLDEINSYLLNLRGSSDQSGEINHAENPTMD</sequence>
<evidence type="ECO:0000313" key="5">
    <source>
        <dbReference type="EMBL" id="OMD41501.1"/>
    </source>
</evidence>
<dbReference type="Pfam" id="PF08241">
    <property type="entry name" value="Methyltransf_11"/>
    <property type="match status" value="1"/>
</dbReference>
<organism evidence="5 6">
    <name type="scientific">Paenibacillus odorifer</name>
    <dbReference type="NCBI Taxonomy" id="189426"/>
    <lineage>
        <taxon>Bacteria</taxon>
        <taxon>Bacillati</taxon>
        <taxon>Bacillota</taxon>
        <taxon>Bacilli</taxon>
        <taxon>Bacillales</taxon>
        <taxon>Paenibacillaceae</taxon>
        <taxon>Paenibacillus</taxon>
    </lineage>
</organism>
<dbReference type="OrthoDB" id="8936324at2"/>
<dbReference type="RefSeq" id="WP_052414755.1">
    <property type="nucleotide sequence ID" value="NZ_MPTC01000007.1"/>
</dbReference>
<dbReference type="PANTHER" id="PTHR44942">
    <property type="entry name" value="METHYLTRANSF_11 DOMAIN-CONTAINING PROTEIN"/>
    <property type="match status" value="1"/>
</dbReference>
<dbReference type="InterPro" id="IPR013216">
    <property type="entry name" value="Methyltransf_11"/>
</dbReference>
<evidence type="ECO:0000256" key="2">
    <source>
        <dbReference type="ARBA" id="ARBA00022603"/>
    </source>
</evidence>
<comment type="caution">
    <text evidence="5">The sequence shown here is derived from an EMBL/GenBank/DDBJ whole genome shotgun (WGS) entry which is preliminary data.</text>
</comment>
<dbReference type="Proteomes" id="UP000187439">
    <property type="component" value="Unassembled WGS sequence"/>
</dbReference>
<dbReference type="GO" id="GO:0032259">
    <property type="term" value="P:methylation"/>
    <property type="evidence" value="ECO:0007669"/>
    <property type="project" value="UniProtKB-KW"/>
</dbReference>
<protein>
    <recommendedName>
        <fullName evidence="4">Methyltransferase type 11 domain-containing protein</fullName>
    </recommendedName>
</protein>
<evidence type="ECO:0000259" key="4">
    <source>
        <dbReference type="Pfam" id="PF08241"/>
    </source>
</evidence>